<evidence type="ECO:0000313" key="6">
    <source>
        <dbReference type="EMBL" id="KHS46079.1"/>
    </source>
</evidence>
<dbReference type="Gene3D" id="1.25.40.10">
    <property type="entry name" value="Tetratricopeptide repeat domain"/>
    <property type="match status" value="2"/>
</dbReference>
<dbReference type="SMART" id="SM00028">
    <property type="entry name" value="TPR"/>
    <property type="match status" value="2"/>
</dbReference>
<dbReference type="PATRIC" id="fig|48936.3.peg.2352"/>
<dbReference type="PANTHER" id="PTHR44858">
    <property type="entry name" value="TETRATRICOPEPTIDE REPEAT PROTEIN 6"/>
    <property type="match status" value="1"/>
</dbReference>
<reference evidence="6 7" key="1">
    <citation type="submission" date="2014-10" db="EMBL/GenBank/DDBJ databases">
        <title>Draft genome sequence of Novosphingobium subterraneum DSM 12447.</title>
        <authorList>
            <person name="Gan H.M."/>
            <person name="Gan H.Y."/>
            <person name="Savka M.A."/>
        </authorList>
    </citation>
    <scope>NUCLEOTIDE SEQUENCE [LARGE SCALE GENOMIC DNA]</scope>
    <source>
        <strain evidence="6 7">DSM 12447</strain>
    </source>
</reference>
<proteinExistence type="predicted"/>
<dbReference type="AlphaFoldDB" id="A0A0B9A650"/>
<dbReference type="PROSITE" id="PS50005">
    <property type="entry name" value="TPR"/>
    <property type="match status" value="1"/>
</dbReference>
<dbReference type="RefSeq" id="WP_039334566.1">
    <property type="nucleotide sequence ID" value="NZ_JRVC01000010.1"/>
</dbReference>
<feature type="repeat" description="TPR" evidence="3">
    <location>
        <begin position="858"/>
        <end position="891"/>
    </location>
</feature>
<evidence type="ECO:0000256" key="1">
    <source>
        <dbReference type="ARBA" id="ARBA00022737"/>
    </source>
</evidence>
<dbReference type="Pfam" id="PF12969">
    <property type="entry name" value="DUF3857"/>
    <property type="match status" value="1"/>
</dbReference>
<dbReference type="InterPro" id="IPR038765">
    <property type="entry name" value="Papain-like_cys_pep_sf"/>
</dbReference>
<evidence type="ECO:0000313" key="7">
    <source>
        <dbReference type="Proteomes" id="UP000031338"/>
    </source>
</evidence>
<gene>
    <name evidence="6" type="ORF">NJ75_02340</name>
</gene>
<dbReference type="PANTHER" id="PTHR44858:SF1">
    <property type="entry name" value="UDP-N-ACETYLGLUCOSAMINE--PEPTIDE N-ACETYLGLUCOSAMINYLTRANSFERASE SPINDLY-RELATED"/>
    <property type="match status" value="1"/>
</dbReference>
<dbReference type="Gene3D" id="2.60.40.3140">
    <property type="match status" value="1"/>
</dbReference>
<dbReference type="SUPFAM" id="SSF48452">
    <property type="entry name" value="TPR-like"/>
    <property type="match status" value="1"/>
</dbReference>
<feature type="domain" description="DUF3857" evidence="5">
    <location>
        <begin position="65"/>
        <end position="216"/>
    </location>
</feature>
<evidence type="ECO:0000256" key="2">
    <source>
        <dbReference type="ARBA" id="ARBA00022803"/>
    </source>
</evidence>
<keyword evidence="2 3" id="KW-0802">TPR repeat</keyword>
<dbReference type="Gene3D" id="3.10.620.30">
    <property type="match status" value="1"/>
</dbReference>
<evidence type="ECO:0000256" key="4">
    <source>
        <dbReference type="SAM" id="SignalP"/>
    </source>
</evidence>
<dbReference type="InterPro" id="IPR050498">
    <property type="entry name" value="Ycf3"/>
</dbReference>
<dbReference type="InterPro" id="IPR024618">
    <property type="entry name" value="DUF3857"/>
</dbReference>
<sequence length="934" mass="100155">MRNRFALFVVGLLATTAPALAGETVLYGPAPKWAEVRDAAKIDAAANTPIALLDVQQRIEGETLRVYVDQALKLGSPESLTQSGTSSAVWMPDKGDLTVHRVEILRAGKVIDVLKGGARYQVLRRERGLEQRQIDGMLTATLAIPGLQVGDVVRIAYSQTMRDKALQGKVQIDSGLLTLPLEAGFARTSVSWPEGLAVKWQAGPAAGSPTESVKDGWHTVNVALPLAKREEMPQGVPSRFTRPPTLEATTFGSWEEVSRVFAPLYSTKDAIAPGSPLAAEVAKIEKQSADPLTRAALATRLVQDQVSYLLNGMAGGNYVPQAPSLTWTSRYGDCKAKSLLLLSLLEALGIKAEVVAVNSQTGDAVPESLPMPAAFDHVIVRAEIAGTTYWLDGTATGTRLQTLADVPPFRHALPIRAEGATLVAMEPRVPQAPMASVKITIDQRAGVEMPALISATPTFSGMLGSNLGAAFGQASEEQKKQMIKSLADSIFKDLTDDGGIITGGTTAFDSETGTATVTIEGMVISLFLDRDGTKRMDMRGLGSASASFDHDRSRANWKAIPVNLGRAERVREEIEVLLPADEPGFKLGGRAEYEATFAGTTVTRKGALEGQRFTISEERASLGGELPASEIPVEKAKALRLRNTVPFLVAPVTAARAWRYQQPALKARIAPIEAAYEKALARETGDAQSDPLARRADLRESVQDLDGALADWDKVIAMAPDAWTYGRRAFTKRQMGRWADAITDHREALKLAPSVSNAISLAGALGREGKTDEALALLTEYDDMGDEHTGVVLTRADILAFAGKGVDGLKEIDGLIEEKPGDTSLLNAACWYRARFRVDSDGMIKACNQAVERASNAAAVLDSRALAWLAQGNLQNALADVEAALKISPSQLASLYLRAWIGNAMGKPDAKADLAYFRKVAPGLVQDYARYGLK</sequence>
<comment type="caution">
    <text evidence="6">The sequence shown here is derived from an EMBL/GenBank/DDBJ whole genome shotgun (WGS) entry which is preliminary data.</text>
</comment>
<dbReference type="InterPro" id="IPR019734">
    <property type="entry name" value="TPR_rpt"/>
</dbReference>
<keyword evidence="1" id="KW-0677">Repeat</keyword>
<organism evidence="6 7">
    <name type="scientific">Novosphingobium subterraneum</name>
    <dbReference type="NCBI Taxonomy" id="48936"/>
    <lineage>
        <taxon>Bacteria</taxon>
        <taxon>Pseudomonadati</taxon>
        <taxon>Pseudomonadota</taxon>
        <taxon>Alphaproteobacteria</taxon>
        <taxon>Sphingomonadales</taxon>
        <taxon>Sphingomonadaceae</taxon>
        <taxon>Novosphingobium</taxon>
    </lineage>
</organism>
<dbReference type="STRING" id="48936.NJ75_02340"/>
<feature type="signal peptide" evidence="4">
    <location>
        <begin position="1"/>
        <end position="21"/>
    </location>
</feature>
<keyword evidence="4" id="KW-0732">Signal</keyword>
<dbReference type="SUPFAM" id="SSF54001">
    <property type="entry name" value="Cysteine proteinases"/>
    <property type="match status" value="1"/>
</dbReference>
<accession>A0A0B9A650</accession>
<evidence type="ECO:0000259" key="5">
    <source>
        <dbReference type="Pfam" id="PF12969"/>
    </source>
</evidence>
<feature type="chain" id="PRO_5002127625" evidence="4">
    <location>
        <begin position="22"/>
        <end position="934"/>
    </location>
</feature>
<dbReference type="EMBL" id="JRVC01000010">
    <property type="protein sequence ID" value="KHS46079.1"/>
    <property type="molecule type" value="Genomic_DNA"/>
</dbReference>
<dbReference type="InterPro" id="IPR011990">
    <property type="entry name" value="TPR-like_helical_dom_sf"/>
</dbReference>
<name>A0A0B9A650_9SPHN</name>
<dbReference type="Proteomes" id="UP000031338">
    <property type="component" value="Unassembled WGS sequence"/>
</dbReference>
<evidence type="ECO:0000256" key="3">
    <source>
        <dbReference type="PROSITE-ProRule" id="PRU00339"/>
    </source>
</evidence>
<keyword evidence="7" id="KW-1185">Reference proteome</keyword>
<protein>
    <submittedName>
        <fullName evidence="6">Transglutaminase</fullName>
    </submittedName>
</protein>